<feature type="compositionally biased region" description="Low complexity" evidence="1">
    <location>
        <begin position="69"/>
        <end position="80"/>
    </location>
</feature>
<accession>A0A7S3DP72</accession>
<organism evidence="2">
    <name type="scientific">Entomoneis paludosa</name>
    <dbReference type="NCBI Taxonomy" id="265537"/>
    <lineage>
        <taxon>Eukaryota</taxon>
        <taxon>Sar</taxon>
        <taxon>Stramenopiles</taxon>
        <taxon>Ochrophyta</taxon>
        <taxon>Bacillariophyta</taxon>
        <taxon>Bacillariophyceae</taxon>
        <taxon>Bacillariophycidae</taxon>
        <taxon>Entomoneidaceae</taxon>
        <taxon>Entomoneis</taxon>
    </lineage>
</organism>
<feature type="region of interest" description="Disordered" evidence="1">
    <location>
        <begin position="308"/>
        <end position="333"/>
    </location>
</feature>
<dbReference type="AlphaFoldDB" id="A0A7S3DP72"/>
<evidence type="ECO:0000256" key="1">
    <source>
        <dbReference type="SAM" id="MobiDB-lite"/>
    </source>
</evidence>
<feature type="compositionally biased region" description="Low complexity" evidence="1">
    <location>
        <begin position="40"/>
        <end position="51"/>
    </location>
</feature>
<feature type="compositionally biased region" description="Polar residues" evidence="1">
    <location>
        <begin position="1"/>
        <end position="18"/>
    </location>
</feature>
<feature type="compositionally biased region" description="Polar residues" evidence="1">
    <location>
        <begin position="101"/>
        <end position="111"/>
    </location>
</feature>
<gene>
    <name evidence="2" type="ORF">APAL1065_LOCUS11235</name>
</gene>
<feature type="region of interest" description="Disordered" evidence="1">
    <location>
        <begin position="348"/>
        <end position="367"/>
    </location>
</feature>
<feature type="region of interest" description="Disordered" evidence="1">
    <location>
        <begin position="154"/>
        <end position="173"/>
    </location>
</feature>
<proteinExistence type="predicted"/>
<feature type="compositionally biased region" description="Basic residues" evidence="1">
    <location>
        <begin position="90"/>
        <end position="100"/>
    </location>
</feature>
<evidence type="ECO:0000313" key="2">
    <source>
        <dbReference type="EMBL" id="CAD9964093.1"/>
    </source>
</evidence>
<feature type="compositionally biased region" description="Low complexity" evidence="1">
    <location>
        <begin position="349"/>
        <end position="365"/>
    </location>
</feature>
<name>A0A7S3DP72_9STRA</name>
<reference evidence="2" key="1">
    <citation type="submission" date="2021-01" db="EMBL/GenBank/DDBJ databases">
        <authorList>
            <person name="Corre E."/>
            <person name="Pelletier E."/>
            <person name="Niang G."/>
            <person name="Scheremetjew M."/>
            <person name="Finn R."/>
            <person name="Kale V."/>
            <person name="Holt S."/>
            <person name="Cochrane G."/>
            <person name="Meng A."/>
            <person name="Brown T."/>
            <person name="Cohen L."/>
        </authorList>
    </citation>
    <scope>NUCLEOTIDE SEQUENCE</scope>
    <source>
        <strain evidence="2">CCMP125</strain>
    </source>
</reference>
<sequence>MPSLLSQWSHRFQQQSDNPKPKRRWRQRRAASCPDGMSCTTTSNNTNTPSKRGLFLNGLSSSLLIGGSNRSLQQQQSQSQPFNNTQGKKQYGRKYRHNRRGSTQSDQNRRMSFSFTSDTFVSGSQISQDMLLLRSQDFMGASLKSEHLEVTSETATALDRTETPLSSYTGSSSSGRLIRQVPLHWNLSSSLSSHDPLALPLGPQKVPVAPAPPSPRSNTSPKVQFATHATVHEAPLWETPLDPNELWYTVAERSRFSAMNHVLARHVQQMAADYKAQPTNDKLGKHCLFWLSTLERVYNALCALEEEDEEEEAPKPSKMAAAQDPHGSVLSSTKQRALQRVYRHIYQDSSSSDNHPNNSSNSNSSTIQLCPLGMEHCMVEWIQEDRFGRRLEQMELVQTLKDTLQTPYTERAHRYIETASRAISSRVATWMAHETALALAVAVQQDAAKEDDVEQRDTGLEEK</sequence>
<protein>
    <submittedName>
        <fullName evidence="2">Uncharacterized protein</fullName>
    </submittedName>
</protein>
<feature type="region of interest" description="Disordered" evidence="1">
    <location>
        <begin position="1"/>
        <end position="51"/>
    </location>
</feature>
<feature type="region of interest" description="Disordered" evidence="1">
    <location>
        <begin position="69"/>
        <end position="111"/>
    </location>
</feature>
<dbReference type="EMBL" id="HBHT01016849">
    <property type="protein sequence ID" value="CAD9964093.1"/>
    <property type="molecule type" value="Transcribed_RNA"/>
</dbReference>